<keyword evidence="1" id="KW-0732">Signal</keyword>
<dbReference type="EMBL" id="KN831962">
    <property type="protein sequence ID" value="KIO06718.1"/>
    <property type="molecule type" value="Genomic_DNA"/>
</dbReference>
<evidence type="ECO:0000256" key="1">
    <source>
        <dbReference type="SAM" id="SignalP"/>
    </source>
</evidence>
<evidence type="ECO:0000313" key="2">
    <source>
        <dbReference type="EMBL" id="KIO06718.1"/>
    </source>
</evidence>
<reference evidence="3" key="2">
    <citation type="submission" date="2015-01" db="EMBL/GenBank/DDBJ databases">
        <title>Evolutionary Origins and Diversification of the Mycorrhizal Mutualists.</title>
        <authorList>
            <consortium name="DOE Joint Genome Institute"/>
            <consortium name="Mycorrhizal Genomics Consortium"/>
            <person name="Kohler A."/>
            <person name="Kuo A."/>
            <person name="Nagy L.G."/>
            <person name="Floudas D."/>
            <person name="Copeland A."/>
            <person name="Barry K.W."/>
            <person name="Cichocki N."/>
            <person name="Veneault-Fourrey C."/>
            <person name="LaButti K."/>
            <person name="Lindquist E.A."/>
            <person name="Lipzen A."/>
            <person name="Lundell T."/>
            <person name="Morin E."/>
            <person name="Murat C."/>
            <person name="Riley R."/>
            <person name="Ohm R."/>
            <person name="Sun H."/>
            <person name="Tunlid A."/>
            <person name="Henrissat B."/>
            <person name="Grigoriev I.V."/>
            <person name="Hibbett D.S."/>
            <person name="Martin F."/>
        </authorList>
    </citation>
    <scope>NUCLEOTIDE SEQUENCE [LARGE SCALE GENOMIC DNA]</scope>
    <source>
        <strain evidence="3">Marx 270</strain>
    </source>
</reference>
<dbReference type="STRING" id="870435.A0A0C3JCA4"/>
<feature type="non-terminal residue" evidence="2">
    <location>
        <position position="63"/>
    </location>
</feature>
<dbReference type="OrthoDB" id="164951at2759"/>
<name>A0A0C3JCA4_PISTI</name>
<accession>A0A0C3JCA4</accession>
<feature type="signal peptide" evidence="1">
    <location>
        <begin position="1"/>
        <end position="21"/>
    </location>
</feature>
<dbReference type="Proteomes" id="UP000054217">
    <property type="component" value="Unassembled WGS sequence"/>
</dbReference>
<dbReference type="InParanoid" id="A0A0C3JCA4"/>
<feature type="chain" id="PRO_5002175459" evidence="1">
    <location>
        <begin position="22"/>
        <end position="63"/>
    </location>
</feature>
<keyword evidence="3" id="KW-1185">Reference proteome</keyword>
<gene>
    <name evidence="2" type="ORF">M404DRAFT_104405</name>
</gene>
<sequence length="63" mass="7294">MFAPVGQQWTLAWVWWWGGWAEGEHCDTLMHYLLDKLNCYENDHSNVLQLVPHEGDHSLAGEA</sequence>
<dbReference type="AlphaFoldDB" id="A0A0C3JCA4"/>
<organism evidence="2 3">
    <name type="scientific">Pisolithus tinctorius Marx 270</name>
    <dbReference type="NCBI Taxonomy" id="870435"/>
    <lineage>
        <taxon>Eukaryota</taxon>
        <taxon>Fungi</taxon>
        <taxon>Dikarya</taxon>
        <taxon>Basidiomycota</taxon>
        <taxon>Agaricomycotina</taxon>
        <taxon>Agaricomycetes</taxon>
        <taxon>Agaricomycetidae</taxon>
        <taxon>Boletales</taxon>
        <taxon>Sclerodermatineae</taxon>
        <taxon>Pisolithaceae</taxon>
        <taxon>Pisolithus</taxon>
    </lineage>
</organism>
<reference evidence="2 3" key="1">
    <citation type="submission" date="2014-04" db="EMBL/GenBank/DDBJ databases">
        <authorList>
            <consortium name="DOE Joint Genome Institute"/>
            <person name="Kuo A."/>
            <person name="Kohler A."/>
            <person name="Costa M.D."/>
            <person name="Nagy L.G."/>
            <person name="Floudas D."/>
            <person name="Copeland A."/>
            <person name="Barry K.W."/>
            <person name="Cichocki N."/>
            <person name="Veneault-Fourrey C."/>
            <person name="LaButti K."/>
            <person name="Lindquist E.A."/>
            <person name="Lipzen A."/>
            <person name="Lundell T."/>
            <person name="Morin E."/>
            <person name="Murat C."/>
            <person name="Sun H."/>
            <person name="Tunlid A."/>
            <person name="Henrissat B."/>
            <person name="Grigoriev I.V."/>
            <person name="Hibbett D.S."/>
            <person name="Martin F."/>
            <person name="Nordberg H.P."/>
            <person name="Cantor M.N."/>
            <person name="Hua S.X."/>
        </authorList>
    </citation>
    <scope>NUCLEOTIDE SEQUENCE [LARGE SCALE GENOMIC DNA]</scope>
    <source>
        <strain evidence="2 3">Marx 270</strain>
    </source>
</reference>
<dbReference type="HOGENOM" id="CLU_197739_0_0_1"/>
<protein>
    <submittedName>
        <fullName evidence="2">Uncharacterized protein</fullName>
    </submittedName>
</protein>
<evidence type="ECO:0000313" key="3">
    <source>
        <dbReference type="Proteomes" id="UP000054217"/>
    </source>
</evidence>
<proteinExistence type="predicted"/>